<evidence type="ECO:0000256" key="1">
    <source>
        <dbReference type="SAM" id="MobiDB-lite"/>
    </source>
</evidence>
<dbReference type="EMBL" id="JAENGZ010001766">
    <property type="protein sequence ID" value="KAG6946319.1"/>
    <property type="molecule type" value="Genomic_DNA"/>
</dbReference>
<feature type="compositionally biased region" description="Basic and acidic residues" evidence="1">
    <location>
        <begin position="124"/>
        <end position="133"/>
    </location>
</feature>
<gene>
    <name evidence="2" type="ORF">JG687_00016780</name>
</gene>
<dbReference type="Proteomes" id="UP000688947">
    <property type="component" value="Unassembled WGS sequence"/>
</dbReference>
<name>A0A8T1TT72_9STRA</name>
<evidence type="ECO:0000313" key="2">
    <source>
        <dbReference type="EMBL" id="KAG6946319.1"/>
    </source>
</evidence>
<evidence type="ECO:0000313" key="3">
    <source>
        <dbReference type="Proteomes" id="UP000688947"/>
    </source>
</evidence>
<feature type="compositionally biased region" description="Basic and acidic residues" evidence="1">
    <location>
        <begin position="75"/>
        <end position="84"/>
    </location>
</feature>
<feature type="compositionally biased region" description="Basic and acidic residues" evidence="1">
    <location>
        <begin position="93"/>
        <end position="103"/>
    </location>
</feature>
<sequence>MNFSVTKSVIEDIKADAKLILSNRKGSEGKPDVRALAKKHGCSRTTIRNVPNAATSRHLGPRSSQATGDTFHVVQRRESEDRSDNQPSSAILDRGHLLRDRRCDHHRRGSALGGCSCRDHRRRPWGDPRRAAQERAGAGRCSRRTGSGPLTSAPRCSAQIQPMAGTSSSS</sequence>
<reference evidence="2" key="1">
    <citation type="submission" date="2021-01" db="EMBL/GenBank/DDBJ databases">
        <title>Phytophthora aleatoria, a newly-described species from Pinus radiata is distinct from Phytophthora cactorum isolates based on comparative genomics.</title>
        <authorList>
            <person name="Mcdougal R."/>
            <person name="Panda P."/>
            <person name="Williams N."/>
            <person name="Studholme D.J."/>
        </authorList>
    </citation>
    <scope>NUCLEOTIDE SEQUENCE</scope>
    <source>
        <strain evidence="2">NZFS 3830</strain>
    </source>
</reference>
<accession>A0A8T1TT72</accession>
<protein>
    <submittedName>
        <fullName evidence="2">Uncharacterized protein</fullName>
    </submittedName>
</protein>
<feature type="region of interest" description="Disordered" evidence="1">
    <location>
        <begin position="49"/>
        <end position="170"/>
    </location>
</feature>
<organism evidence="2 3">
    <name type="scientific">Phytophthora cactorum</name>
    <dbReference type="NCBI Taxonomy" id="29920"/>
    <lineage>
        <taxon>Eukaryota</taxon>
        <taxon>Sar</taxon>
        <taxon>Stramenopiles</taxon>
        <taxon>Oomycota</taxon>
        <taxon>Peronosporomycetes</taxon>
        <taxon>Peronosporales</taxon>
        <taxon>Peronosporaceae</taxon>
        <taxon>Phytophthora</taxon>
    </lineage>
</organism>
<dbReference type="AlphaFoldDB" id="A0A8T1TT72"/>
<dbReference type="VEuPathDB" id="FungiDB:PC110_g20651"/>
<proteinExistence type="predicted"/>
<feature type="compositionally biased region" description="Polar residues" evidence="1">
    <location>
        <begin position="158"/>
        <end position="170"/>
    </location>
</feature>
<comment type="caution">
    <text evidence="2">The sequence shown here is derived from an EMBL/GenBank/DDBJ whole genome shotgun (WGS) entry which is preliminary data.</text>
</comment>